<accession>A0A560DFV3</accession>
<proteinExistence type="predicted"/>
<dbReference type="EMBL" id="VITK01000007">
    <property type="protein sequence ID" value="TWA95998.1"/>
    <property type="molecule type" value="Genomic_DNA"/>
</dbReference>
<name>A0A560DFV3_9BRAD</name>
<dbReference type="Proteomes" id="UP000319949">
    <property type="component" value="Unassembled WGS sequence"/>
</dbReference>
<gene>
    <name evidence="1" type="ORF">FBZ96_107188</name>
</gene>
<organism evidence="1 2">
    <name type="scientific">Bradyrhizobium stylosanthis</name>
    <dbReference type="NCBI Taxonomy" id="1803665"/>
    <lineage>
        <taxon>Bacteria</taxon>
        <taxon>Pseudomonadati</taxon>
        <taxon>Pseudomonadota</taxon>
        <taxon>Alphaproteobacteria</taxon>
        <taxon>Hyphomicrobiales</taxon>
        <taxon>Nitrobacteraceae</taxon>
        <taxon>Bradyrhizobium</taxon>
    </lineage>
</organism>
<dbReference type="AlphaFoldDB" id="A0A560DFV3"/>
<dbReference type="STRING" id="1803665.GCA_001641335_07056"/>
<dbReference type="RefSeq" id="WP_145666897.1">
    <property type="nucleotide sequence ID" value="NZ_VITK01000007.1"/>
</dbReference>
<keyword evidence="2" id="KW-1185">Reference proteome</keyword>
<evidence type="ECO:0000313" key="2">
    <source>
        <dbReference type="Proteomes" id="UP000319949"/>
    </source>
</evidence>
<protein>
    <submittedName>
        <fullName evidence="1">Uncharacterized protein</fullName>
    </submittedName>
</protein>
<reference evidence="1 2" key="1">
    <citation type="submission" date="2019-06" db="EMBL/GenBank/DDBJ databases">
        <title>Genomic Encyclopedia of Type Strains, Phase IV (KMG-V): Genome sequencing to study the core and pangenomes of soil and plant-associated prokaryotes.</title>
        <authorList>
            <person name="Whitman W."/>
        </authorList>
    </citation>
    <scope>NUCLEOTIDE SEQUENCE [LARGE SCALE GENOMIC DNA]</scope>
    <source>
        <strain evidence="1 2">BR 510</strain>
    </source>
</reference>
<evidence type="ECO:0000313" key="1">
    <source>
        <dbReference type="EMBL" id="TWA95998.1"/>
    </source>
</evidence>
<dbReference type="OrthoDB" id="8241137at2"/>
<comment type="caution">
    <text evidence="1">The sequence shown here is derived from an EMBL/GenBank/DDBJ whole genome shotgun (WGS) entry which is preliminary data.</text>
</comment>
<sequence>MDAKIIEFPERGRENRLVSSTARLEAIVQEVERIVADDPAAGFDRLLATMERMSDQLLDLACLLFDEESKLQARSALKSLSDKIVETREAFEQLEGRKRT</sequence>